<comment type="caution">
    <text evidence="6">Lacks conserved residue(s) required for the propagation of feature annotation.</text>
</comment>
<dbReference type="RefSeq" id="WP_202091318.1">
    <property type="nucleotide sequence ID" value="NZ_CP061035.1"/>
</dbReference>
<organism evidence="8 9">
    <name type="scientific">Sphingomonas aliaeris</name>
    <dbReference type="NCBI Taxonomy" id="2759526"/>
    <lineage>
        <taxon>Bacteria</taxon>
        <taxon>Pseudomonadati</taxon>
        <taxon>Pseudomonadota</taxon>
        <taxon>Alphaproteobacteria</taxon>
        <taxon>Sphingomonadales</taxon>
        <taxon>Sphingomonadaceae</taxon>
        <taxon>Sphingomonas</taxon>
    </lineage>
</organism>
<reference evidence="9" key="1">
    <citation type="submission" date="2020-09" db="EMBL/GenBank/DDBJ databases">
        <title>Sphingomonas sp., a new species isolated from pork steak.</title>
        <authorList>
            <person name="Heidler von Heilborn D."/>
        </authorList>
    </citation>
    <scope>NUCLEOTIDE SEQUENCE [LARGE SCALE GENOMIC DNA]</scope>
</reference>
<keyword evidence="3 6" id="KW-0808">Transferase</keyword>
<feature type="active site" description="Proton acceptor" evidence="6">
    <location>
        <position position="75"/>
    </location>
</feature>
<accession>A0A974NT01</accession>
<dbReference type="Pfam" id="PF14487">
    <property type="entry name" value="DarT"/>
    <property type="match status" value="1"/>
</dbReference>
<dbReference type="Proteomes" id="UP000595894">
    <property type="component" value="Chromosome"/>
</dbReference>
<feature type="domain" description="DarT" evidence="7">
    <location>
        <begin position="32"/>
        <end position="238"/>
    </location>
</feature>
<comment type="similarity">
    <text evidence="6">Belongs to the DarT ADP-ribosyltransferase family.</text>
</comment>
<dbReference type="PROSITE" id="PS52018">
    <property type="entry name" value="DART"/>
    <property type="match status" value="1"/>
</dbReference>
<keyword evidence="4 6" id="KW-0548">Nucleotidyltransferase</keyword>
<dbReference type="InterPro" id="IPR029494">
    <property type="entry name" value="DarT"/>
</dbReference>
<feature type="binding site" evidence="6">
    <location>
        <begin position="36"/>
        <end position="38"/>
    </location>
    <ligand>
        <name>NAD(+)</name>
        <dbReference type="ChEBI" id="CHEBI:57540"/>
    </ligand>
</feature>
<dbReference type="GO" id="GO:0016779">
    <property type="term" value="F:nucleotidyltransferase activity"/>
    <property type="evidence" value="ECO:0007669"/>
    <property type="project" value="UniProtKB-UniRule"/>
</dbReference>
<evidence type="ECO:0000313" key="9">
    <source>
        <dbReference type="Proteomes" id="UP000595894"/>
    </source>
</evidence>
<evidence type="ECO:0000256" key="4">
    <source>
        <dbReference type="ARBA" id="ARBA00022695"/>
    </source>
</evidence>
<sequence length="273" mass="31228">MALRTAFVDEHIARQTQRLTSEYYPHRRHWPARLFHHAPLENAVAILQAGFLRSRNDPFNRHPRDVAAPDVINTRVDAHDHVRLYFRPKTPTQYSIEGIRKLNECPYGEVTHAPFLVMFAFDARSVLCQPDVRFSDRNMQIGTTVSGNTEDYFGQIPFEKVFSEGNTGGDRSITDARSAEVLTSSPLSLRDCLREIYFRSEPERDTVLHMLGAQRETWAKMGHVSDALKVFQKRHTFVQEVTLTPEGVTFLLNPRHDLEKVKVAISITDAAGR</sequence>
<dbReference type="GO" id="GO:0003677">
    <property type="term" value="F:DNA binding"/>
    <property type="evidence" value="ECO:0007669"/>
    <property type="project" value="UniProtKB-UniRule"/>
</dbReference>
<evidence type="ECO:0000256" key="1">
    <source>
        <dbReference type="ARBA" id="ARBA00022649"/>
    </source>
</evidence>
<comment type="catalytic activity">
    <reaction evidence="6">
        <text>a thymidine in DNA + NAD(+) = an N-(ADP-alpha-D-ribosyl)-thymidine in DNA + nicotinamide + H(+)</text>
        <dbReference type="Rhea" id="RHEA:71651"/>
        <dbReference type="Rhea" id="RHEA-COMP:13556"/>
        <dbReference type="Rhea" id="RHEA-COMP:18051"/>
        <dbReference type="ChEBI" id="CHEBI:15378"/>
        <dbReference type="ChEBI" id="CHEBI:17154"/>
        <dbReference type="ChEBI" id="CHEBI:57540"/>
        <dbReference type="ChEBI" id="CHEBI:137386"/>
        <dbReference type="ChEBI" id="CHEBI:191199"/>
    </reaction>
</comment>
<proteinExistence type="inferred from homology"/>
<keyword evidence="1 6" id="KW-1277">Toxin-antitoxin system</keyword>
<dbReference type="GO" id="GO:0016757">
    <property type="term" value="F:glycosyltransferase activity"/>
    <property type="evidence" value="ECO:0007669"/>
    <property type="project" value="UniProtKB-UniRule"/>
</dbReference>
<keyword evidence="9" id="KW-1185">Reference proteome</keyword>
<feature type="active site" evidence="6">
    <location>
        <position position="180"/>
    </location>
</feature>
<evidence type="ECO:0000256" key="5">
    <source>
        <dbReference type="ARBA" id="ARBA00023125"/>
    </source>
</evidence>
<keyword evidence="2 6" id="KW-0328">Glycosyltransferase</keyword>
<evidence type="ECO:0000313" key="8">
    <source>
        <dbReference type="EMBL" id="QQV76237.1"/>
    </source>
</evidence>
<evidence type="ECO:0000256" key="2">
    <source>
        <dbReference type="ARBA" id="ARBA00022676"/>
    </source>
</evidence>
<evidence type="ECO:0000256" key="6">
    <source>
        <dbReference type="PROSITE-ProRule" id="PRU01362"/>
    </source>
</evidence>
<evidence type="ECO:0000256" key="3">
    <source>
        <dbReference type="ARBA" id="ARBA00022679"/>
    </source>
</evidence>
<gene>
    <name evidence="8" type="ORF">H5J25_12025</name>
</gene>
<evidence type="ECO:0000259" key="7">
    <source>
        <dbReference type="PROSITE" id="PS52018"/>
    </source>
</evidence>
<protein>
    <submittedName>
        <fullName evidence="8">DUF4433 domain-containing protein</fullName>
    </submittedName>
</protein>
<dbReference type="EMBL" id="CP061035">
    <property type="protein sequence ID" value="QQV76237.1"/>
    <property type="molecule type" value="Genomic_DNA"/>
</dbReference>
<dbReference type="AlphaFoldDB" id="A0A974NT01"/>
<dbReference type="KEGG" id="sari:H5J25_12025"/>
<keyword evidence="5 6" id="KW-0238">DNA-binding</keyword>
<feature type="binding site" evidence="6">
    <location>
        <position position="75"/>
    </location>
    <ligand>
        <name>NAD(+)</name>
        <dbReference type="ChEBI" id="CHEBI:57540"/>
    </ligand>
</feature>
<name>A0A974NT01_9SPHN</name>